<keyword evidence="3" id="KW-1185">Reference proteome</keyword>
<dbReference type="AlphaFoldDB" id="A0A7J7N4W0"/>
<accession>A0A7J7N4W0</accession>
<dbReference type="EMBL" id="JACGCM010001055">
    <property type="protein sequence ID" value="KAF6162157.1"/>
    <property type="molecule type" value="Genomic_DNA"/>
</dbReference>
<feature type="region of interest" description="Disordered" evidence="1">
    <location>
        <begin position="1"/>
        <end position="74"/>
    </location>
</feature>
<proteinExistence type="predicted"/>
<evidence type="ECO:0000313" key="2">
    <source>
        <dbReference type="EMBL" id="KAF6162157.1"/>
    </source>
</evidence>
<reference evidence="2 3" key="1">
    <citation type="journal article" date="2020" name="IScience">
        <title>Genome Sequencing of the Endangered Kingdonia uniflora (Circaeasteraceae, Ranunculales) Reveals Potential Mechanisms of Evolutionary Specialization.</title>
        <authorList>
            <person name="Sun Y."/>
            <person name="Deng T."/>
            <person name="Zhang A."/>
            <person name="Moore M.J."/>
            <person name="Landis J.B."/>
            <person name="Lin N."/>
            <person name="Zhang H."/>
            <person name="Zhang X."/>
            <person name="Huang J."/>
            <person name="Zhang X."/>
            <person name="Sun H."/>
            <person name="Wang H."/>
        </authorList>
    </citation>
    <scope>NUCLEOTIDE SEQUENCE [LARGE SCALE GENOMIC DNA]</scope>
    <source>
        <strain evidence="2">TB1705</strain>
        <tissue evidence="2">Leaf</tissue>
    </source>
</reference>
<comment type="caution">
    <text evidence="2">The sequence shown here is derived from an EMBL/GenBank/DDBJ whole genome shotgun (WGS) entry which is preliminary data.</text>
</comment>
<name>A0A7J7N4W0_9MAGN</name>
<sequence length="373" mass="41007">MASFAIFEEGDGTQNLDDHEEQPPSDDDATLRNPKWEKTKGEPKGRLKGVLEMNVPKKKASSKQTSGQNKHGEINPYETLVLDTTNTYQTSGNDQNNQQEEVSIYENLVLGGTSNTHQPTKKGFVDLWNGQFSGVNDPNQVIRSWPDMSAPPGSIGSFGNPRHQCMAYDSYHQPSLQGYAPHFPSGYLTQKSREEIYAPYQVPKPRGYNQFFQRSYTNIYPQVLANATRSISSMLSESQSSHLLANASGSINSMLGKSQSSQGCTNIQRSVPKSESGDFGIDDEKGGGEKERAAMAKNKEVNAEIVTKEGDALNVTKEGNDSKVLTVKEENEEKAVKVQVGDEHGGIELLSVASGSGNWTGPFWVWFESGRSR</sequence>
<protein>
    <submittedName>
        <fullName evidence="2">Uncharacterized protein</fullName>
    </submittedName>
</protein>
<feature type="non-terminal residue" evidence="2">
    <location>
        <position position="1"/>
    </location>
</feature>
<dbReference type="Proteomes" id="UP000541444">
    <property type="component" value="Unassembled WGS sequence"/>
</dbReference>
<evidence type="ECO:0000256" key="1">
    <source>
        <dbReference type="SAM" id="MobiDB-lite"/>
    </source>
</evidence>
<feature type="region of interest" description="Disordered" evidence="1">
    <location>
        <begin position="255"/>
        <end position="287"/>
    </location>
</feature>
<feature type="compositionally biased region" description="Acidic residues" evidence="1">
    <location>
        <begin position="18"/>
        <end position="28"/>
    </location>
</feature>
<organism evidence="2 3">
    <name type="scientific">Kingdonia uniflora</name>
    <dbReference type="NCBI Taxonomy" id="39325"/>
    <lineage>
        <taxon>Eukaryota</taxon>
        <taxon>Viridiplantae</taxon>
        <taxon>Streptophyta</taxon>
        <taxon>Embryophyta</taxon>
        <taxon>Tracheophyta</taxon>
        <taxon>Spermatophyta</taxon>
        <taxon>Magnoliopsida</taxon>
        <taxon>Ranunculales</taxon>
        <taxon>Circaeasteraceae</taxon>
        <taxon>Kingdonia</taxon>
    </lineage>
</organism>
<feature type="compositionally biased region" description="Basic and acidic residues" evidence="1">
    <location>
        <begin position="34"/>
        <end position="45"/>
    </location>
</feature>
<feature type="compositionally biased region" description="Polar residues" evidence="1">
    <location>
        <begin position="255"/>
        <end position="273"/>
    </location>
</feature>
<evidence type="ECO:0000313" key="3">
    <source>
        <dbReference type="Proteomes" id="UP000541444"/>
    </source>
</evidence>
<gene>
    <name evidence="2" type="ORF">GIB67_008286</name>
</gene>